<dbReference type="Proteomes" id="UP000286287">
    <property type="component" value="Unassembled WGS sequence"/>
</dbReference>
<evidence type="ECO:0000313" key="7">
    <source>
        <dbReference type="EMBL" id="RJF72075.1"/>
    </source>
</evidence>
<dbReference type="SUPFAM" id="SSF103473">
    <property type="entry name" value="MFS general substrate transporter"/>
    <property type="match status" value="1"/>
</dbReference>
<feature type="transmembrane region" description="Helical" evidence="5">
    <location>
        <begin position="176"/>
        <end position="199"/>
    </location>
</feature>
<dbReference type="Gene3D" id="1.20.1250.20">
    <property type="entry name" value="MFS general substrate transporter like domains"/>
    <property type="match status" value="1"/>
</dbReference>
<feature type="transmembrane region" description="Helical" evidence="5">
    <location>
        <begin position="429"/>
        <end position="448"/>
    </location>
</feature>
<dbReference type="PANTHER" id="PTHR23501">
    <property type="entry name" value="MAJOR FACILITATOR SUPERFAMILY"/>
    <property type="match status" value="1"/>
</dbReference>
<feature type="transmembrane region" description="Helical" evidence="5">
    <location>
        <begin position="362"/>
        <end position="380"/>
    </location>
</feature>
<name>A0A418V7L6_9DEIO</name>
<dbReference type="PROSITE" id="PS50850">
    <property type="entry name" value="MFS"/>
    <property type="match status" value="1"/>
</dbReference>
<evidence type="ECO:0000256" key="2">
    <source>
        <dbReference type="ARBA" id="ARBA00022692"/>
    </source>
</evidence>
<gene>
    <name evidence="7" type="ORF">D3875_11420</name>
</gene>
<feature type="transmembrane region" description="Helical" evidence="5">
    <location>
        <begin position="211"/>
        <end position="229"/>
    </location>
</feature>
<evidence type="ECO:0000256" key="1">
    <source>
        <dbReference type="ARBA" id="ARBA00004141"/>
    </source>
</evidence>
<dbReference type="GO" id="GO:0005886">
    <property type="term" value="C:plasma membrane"/>
    <property type="evidence" value="ECO:0007669"/>
    <property type="project" value="TreeGrafter"/>
</dbReference>
<evidence type="ECO:0000259" key="6">
    <source>
        <dbReference type="PROSITE" id="PS50850"/>
    </source>
</evidence>
<feature type="domain" description="Major facilitator superfamily (MFS) profile" evidence="6">
    <location>
        <begin position="23"/>
        <end position="452"/>
    </location>
</feature>
<dbReference type="Pfam" id="PF07690">
    <property type="entry name" value="MFS_1"/>
    <property type="match status" value="1"/>
</dbReference>
<feature type="transmembrane region" description="Helical" evidence="5">
    <location>
        <begin position="57"/>
        <end position="78"/>
    </location>
</feature>
<feature type="transmembrane region" description="Helical" evidence="5">
    <location>
        <begin position="235"/>
        <end position="255"/>
    </location>
</feature>
<evidence type="ECO:0000256" key="3">
    <source>
        <dbReference type="ARBA" id="ARBA00022989"/>
    </source>
</evidence>
<keyword evidence="3 5" id="KW-1133">Transmembrane helix</keyword>
<protein>
    <submittedName>
        <fullName evidence="7">MFS transporter</fullName>
    </submittedName>
</protein>
<dbReference type="AlphaFoldDB" id="A0A418V7L6"/>
<evidence type="ECO:0000313" key="8">
    <source>
        <dbReference type="Proteomes" id="UP000286287"/>
    </source>
</evidence>
<accession>A0A418V7L6</accession>
<keyword evidence="2 5" id="KW-0812">Transmembrane</keyword>
<feature type="transmembrane region" description="Helical" evidence="5">
    <location>
        <begin position="146"/>
        <end position="170"/>
    </location>
</feature>
<organism evidence="7 8">
    <name type="scientific">Deinococcus cavernae</name>
    <dbReference type="NCBI Taxonomy" id="2320857"/>
    <lineage>
        <taxon>Bacteria</taxon>
        <taxon>Thermotogati</taxon>
        <taxon>Deinococcota</taxon>
        <taxon>Deinococci</taxon>
        <taxon>Deinococcales</taxon>
        <taxon>Deinococcaceae</taxon>
        <taxon>Deinococcus</taxon>
    </lineage>
</organism>
<feature type="transmembrane region" description="Helical" evidence="5">
    <location>
        <begin position="113"/>
        <end position="134"/>
    </location>
</feature>
<comment type="caution">
    <text evidence="7">The sequence shown here is derived from an EMBL/GenBank/DDBJ whole genome shotgun (WGS) entry which is preliminary data.</text>
</comment>
<feature type="transmembrane region" description="Helical" evidence="5">
    <location>
        <begin position="338"/>
        <end position="356"/>
    </location>
</feature>
<dbReference type="PANTHER" id="PTHR23501:SF154">
    <property type="entry name" value="MULTIDRUG-EFFLUX TRANSPORTER RV1634-RELATED"/>
    <property type="match status" value="1"/>
</dbReference>
<reference evidence="7 8" key="1">
    <citation type="submission" date="2018-09" db="EMBL/GenBank/DDBJ databases">
        <authorList>
            <person name="Zhu H."/>
        </authorList>
    </citation>
    <scope>NUCLEOTIDE SEQUENCE [LARGE SCALE GENOMIC DNA]</scope>
    <source>
        <strain evidence="7 8">K2S05-167</strain>
    </source>
</reference>
<feature type="transmembrane region" description="Helical" evidence="5">
    <location>
        <begin position="85"/>
        <end position="107"/>
    </location>
</feature>
<comment type="subcellular location">
    <subcellularLocation>
        <location evidence="1">Membrane</location>
        <topology evidence="1">Multi-pass membrane protein</topology>
    </subcellularLocation>
</comment>
<feature type="transmembrane region" description="Helical" evidence="5">
    <location>
        <begin position="297"/>
        <end position="318"/>
    </location>
</feature>
<evidence type="ECO:0000256" key="5">
    <source>
        <dbReference type="SAM" id="Phobius"/>
    </source>
</evidence>
<proteinExistence type="predicted"/>
<dbReference type="EMBL" id="QYUJ01000014">
    <property type="protein sequence ID" value="RJF72075.1"/>
    <property type="molecule type" value="Genomic_DNA"/>
</dbReference>
<dbReference type="InterPro" id="IPR036259">
    <property type="entry name" value="MFS_trans_sf"/>
</dbReference>
<keyword evidence="4 5" id="KW-0472">Membrane</keyword>
<feature type="transmembrane region" description="Helical" evidence="5">
    <location>
        <begin position="267"/>
        <end position="291"/>
    </location>
</feature>
<dbReference type="InterPro" id="IPR020846">
    <property type="entry name" value="MFS_dom"/>
</dbReference>
<keyword evidence="8" id="KW-1185">Reference proteome</keyword>
<evidence type="ECO:0000256" key="4">
    <source>
        <dbReference type="ARBA" id="ARBA00023136"/>
    </source>
</evidence>
<dbReference type="InterPro" id="IPR011701">
    <property type="entry name" value="MFS"/>
</dbReference>
<sequence length="454" mass="46827">MPVTSPTTAPPATHLISRPPPALAAGLLLVILVVAFESSAVGTVMPRIAADLGGLQLYGWASSAFMLASLLGAMLTGLLTDRRGVAWGAAFSLALFGLGLLVLGLAASMPVVIAGRLIEGVGVGGLNALPFVVISAAYRDEAKARMLAAVSSMWLVPGLVGPLLASVLTAQFSWRAVPWSLVGLLVLAAPLCLHPLRSLPPLATGGSQKRILWPTLGLMVAFTALIEGLRRPDALGIPVALAGLMGLGLSARPLFPRGLWSLRPGLPASLALRGFAAFALMGQGSFVTLSLREVHHLPLAVVGLSISVGGLSWTLGAWLQAHLEKTFGPASRPARIRYGLLGITGGLLLTGLGMTGALPYPVIFLGGLIAGIGMGTAYNSNSLHAMSLVPPAQAGQLSSQLANIEVLMVALSAGISGALVTRIHPLEQALTYVVIMNLVASLIPWVAARRLAHR</sequence>
<dbReference type="OrthoDB" id="9778875at2"/>
<feature type="transmembrane region" description="Helical" evidence="5">
    <location>
        <begin position="401"/>
        <end position="423"/>
    </location>
</feature>
<dbReference type="GO" id="GO:0022857">
    <property type="term" value="F:transmembrane transporter activity"/>
    <property type="evidence" value="ECO:0007669"/>
    <property type="project" value="InterPro"/>
</dbReference>
<feature type="transmembrane region" description="Helical" evidence="5">
    <location>
        <begin position="22"/>
        <end position="45"/>
    </location>
</feature>